<name>A0A285KEX8_9ACTN</name>
<reference evidence="1 2" key="1">
    <citation type="submission" date="2017-09" db="EMBL/GenBank/DDBJ databases">
        <authorList>
            <person name="Ehlers B."/>
            <person name="Leendertz F.H."/>
        </authorList>
    </citation>
    <scope>NUCLEOTIDE SEQUENCE [LARGE SCALE GENOMIC DNA]</scope>
    <source>
        <strain evidence="1 2">CGMCC 4.6857</strain>
    </source>
</reference>
<dbReference type="Proteomes" id="UP000219612">
    <property type="component" value="Unassembled WGS sequence"/>
</dbReference>
<dbReference type="AlphaFoldDB" id="A0A285KEX8"/>
<dbReference type="SUPFAM" id="SSF140453">
    <property type="entry name" value="EsxAB dimer-like"/>
    <property type="match status" value="1"/>
</dbReference>
<evidence type="ECO:0000313" key="2">
    <source>
        <dbReference type="Proteomes" id="UP000219612"/>
    </source>
</evidence>
<protein>
    <submittedName>
        <fullName evidence="1">Uncharacterized conserved protein YukE</fullName>
    </submittedName>
</protein>
<sequence>MAEYAVDTGLTMDETVKLKGITDKIEAAVLDLAKAAGIYQTNNAGAAIESYAEAQSEWNSGISMMRDALNDKIGALNTITENYIATDQSGRGLFLR</sequence>
<dbReference type="InterPro" id="IPR036689">
    <property type="entry name" value="ESAT-6-like_sf"/>
</dbReference>
<proteinExistence type="predicted"/>
<dbReference type="EMBL" id="OBDY01000036">
    <property type="protein sequence ID" value="SNY69831.1"/>
    <property type="molecule type" value="Genomic_DNA"/>
</dbReference>
<accession>A0A285KEX8</accession>
<organism evidence="1 2">
    <name type="scientific">Paractinoplanes atraurantiacus</name>
    <dbReference type="NCBI Taxonomy" id="1036182"/>
    <lineage>
        <taxon>Bacteria</taxon>
        <taxon>Bacillati</taxon>
        <taxon>Actinomycetota</taxon>
        <taxon>Actinomycetes</taxon>
        <taxon>Micromonosporales</taxon>
        <taxon>Micromonosporaceae</taxon>
        <taxon>Paractinoplanes</taxon>
    </lineage>
</organism>
<evidence type="ECO:0000313" key="1">
    <source>
        <dbReference type="EMBL" id="SNY69831.1"/>
    </source>
</evidence>
<dbReference type="RefSeq" id="WP_097328281.1">
    <property type="nucleotide sequence ID" value="NZ_OBDY01000036.1"/>
</dbReference>
<dbReference type="OrthoDB" id="3785978at2"/>
<keyword evidence="2" id="KW-1185">Reference proteome</keyword>
<gene>
    <name evidence="1" type="ORF">SAMN05421748_13621</name>
</gene>
<dbReference type="Gene3D" id="1.10.287.1060">
    <property type="entry name" value="ESAT-6-like"/>
    <property type="match status" value="1"/>
</dbReference>